<proteinExistence type="predicted"/>
<dbReference type="EMBL" id="JADQCH020000002">
    <property type="protein sequence ID" value="MEY2345267.1"/>
    <property type="molecule type" value="Genomic_DNA"/>
</dbReference>
<comment type="caution">
    <text evidence="1">The sequence shown here is derived from an EMBL/GenBank/DDBJ whole genome shotgun (WGS) entry which is preliminary data.</text>
</comment>
<name>A0ABD5LYY0_PROMI</name>
<accession>A0ABD5LYY0</accession>
<protein>
    <submittedName>
        <fullName evidence="1">Uncharacterized protein</fullName>
    </submittedName>
</protein>
<organism evidence="1">
    <name type="scientific">Proteus mirabilis</name>
    <dbReference type="NCBI Taxonomy" id="584"/>
    <lineage>
        <taxon>Bacteria</taxon>
        <taxon>Pseudomonadati</taxon>
        <taxon>Pseudomonadota</taxon>
        <taxon>Gammaproteobacteria</taxon>
        <taxon>Enterobacterales</taxon>
        <taxon>Morganellaceae</taxon>
        <taxon>Proteus</taxon>
    </lineage>
</organism>
<reference evidence="1" key="1">
    <citation type="submission" date="2021-05" db="EMBL/GenBank/DDBJ databases">
        <title>First report of NDM-5 and VEB-6 producing Proteus mirabilis isolated from blood of a sepsis patient in Kolkata, India.</title>
        <authorList>
            <person name="Halder G."/>
            <person name="Chaudhuri B."/>
            <person name="Dutta S."/>
        </authorList>
    </citation>
    <scope>NUCLEOTIDE SEQUENCE [LARGE SCALE GENOMIC DNA]</scope>
    <source>
        <strain evidence="1">7049</strain>
    </source>
</reference>
<evidence type="ECO:0000313" key="1">
    <source>
        <dbReference type="EMBL" id="MEY2345267.1"/>
    </source>
</evidence>
<gene>
    <name evidence="1" type="ORF">I3679_020180</name>
</gene>
<dbReference type="AlphaFoldDB" id="A0ABD5LYY0"/>
<sequence length="76" mass="8181">MIDKAKSWLAGDPLSPSSDAANYLALLNDWRGMMSFISPWAKDRVVVLVTAKGNDSIKNIIGDLNHANVNAAIKGI</sequence>